<feature type="domain" description="PASTA" evidence="9">
    <location>
        <begin position="518"/>
        <end position="584"/>
    </location>
</feature>
<dbReference type="EMBL" id="CAFBPL010000012">
    <property type="protein sequence ID" value="CAB5009585.1"/>
    <property type="molecule type" value="Genomic_DNA"/>
</dbReference>
<keyword evidence="3" id="KW-0547">Nucleotide-binding</keyword>
<dbReference type="EMBL" id="CAFAAT010000019">
    <property type="protein sequence ID" value="CAB4800787.1"/>
    <property type="molecule type" value="Genomic_DNA"/>
</dbReference>
<dbReference type="NCBIfam" id="NF033483">
    <property type="entry name" value="PknB_PASTA_kin"/>
    <property type="match status" value="1"/>
</dbReference>
<evidence type="ECO:0000313" key="12">
    <source>
        <dbReference type="EMBL" id="CAB4800787.1"/>
    </source>
</evidence>
<dbReference type="FunFam" id="3.30.200.20:FF:000035">
    <property type="entry name" value="Serine/threonine protein kinase Stk1"/>
    <property type="match status" value="1"/>
</dbReference>
<accession>A0A6J6FKX9</accession>
<evidence type="ECO:0000256" key="5">
    <source>
        <dbReference type="ARBA" id="ARBA00022840"/>
    </source>
</evidence>
<keyword evidence="7" id="KW-0812">Transmembrane</keyword>
<dbReference type="Pfam" id="PF03793">
    <property type="entry name" value="PASTA"/>
    <property type="match status" value="4"/>
</dbReference>
<dbReference type="PANTHER" id="PTHR43289">
    <property type="entry name" value="MITOGEN-ACTIVATED PROTEIN KINASE KINASE KINASE 20-RELATED"/>
    <property type="match status" value="1"/>
</dbReference>
<protein>
    <submittedName>
        <fullName evidence="10">Unannotated protein</fullName>
    </submittedName>
</protein>
<evidence type="ECO:0000313" key="11">
    <source>
        <dbReference type="EMBL" id="CAB4785427.1"/>
    </source>
</evidence>
<dbReference type="CDD" id="cd14014">
    <property type="entry name" value="STKc_PknB_like"/>
    <property type="match status" value="1"/>
</dbReference>
<sequence>MSDLSGEIIDGRYQLTRLIASGGMATIYAALDLRLDRHVAVKIMHPHLAQDEAFVARFIREAKAAAALTHPNIVAVQDQGWNQGGAPAVFIVMELVEGNTLRDYLHEQGSLNIDQAISVITPVLSALAAAHKLGIVHRDIKPENILISKDGRVKIADFGLARGALLGTTMTIESSVILGSVSYLSPEQVQRGIADARSDIYAVGIVLFEILTGEKPYKGEDPIQIAFRHVNEKVPAPSTLKPGIPPEIDALVQRATSSNPDQRPKDASELLQELNAISEKFNPSKSQMSLELDLPPLSNKPVKERSKRNMPKSMAALITKTDQIINKEPVADTLKKDEKNISNTAEILKKRKVSKRVKRNRVIALGIAIAIGIIAWFVILGPGARVVVPSVVGMSVKNATSEITPLGLQVSVKDEIFSEDVANGKVISSEPGGGGKIETGGTVYLNVSKGKERYDVPQLRGLTPDAAIKAIADRNLKFGAQSEAFDSEIPIGYVISSNPLKGEQVKRDTVINILVSKGIEKIDAATYVGKSGEQALNELTDSGFKVNVTYSFDESIIKGLVVKQSPDGNQAIPKGSTVELIVSKGSQFVIVPNVINKGIADATRDIVNSDLQVVVKKIGTKKIKTVTNIAPKAGTKVKRGSKITITVG</sequence>
<evidence type="ECO:0000256" key="2">
    <source>
        <dbReference type="ARBA" id="ARBA00022679"/>
    </source>
</evidence>
<dbReference type="Gene3D" id="1.10.510.10">
    <property type="entry name" value="Transferase(Phosphotransferase) domain 1"/>
    <property type="match status" value="1"/>
</dbReference>
<feature type="region of interest" description="Disordered" evidence="6">
    <location>
        <begin position="283"/>
        <end position="309"/>
    </location>
</feature>
<feature type="domain" description="PASTA" evidence="9">
    <location>
        <begin position="383"/>
        <end position="449"/>
    </location>
</feature>
<keyword evidence="5" id="KW-0067">ATP-binding</keyword>
<keyword evidence="1" id="KW-0723">Serine/threonine-protein kinase</keyword>
<dbReference type="PROSITE" id="PS00108">
    <property type="entry name" value="PROTEIN_KINASE_ST"/>
    <property type="match status" value="1"/>
</dbReference>
<dbReference type="SUPFAM" id="SSF56112">
    <property type="entry name" value="Protein kinase-like (PK-like)"/>
    <property type="match status" value="1"/>
</dbReference>
<dbReference type="EMBL" id="CAEZUF010000021">
    <property type="protein sequence ID" value="CAB4587855.1"/>
    <property type="molecule type" value="Genomic_DNA"/>
</dbReference>
<keyword evidence="7" id="KW-0472">Membrane</keyword>
<feature type="domain" description="Protein kinase" evidence="8">
    <location>
        <begin position="13"/>
        <end position="275"/>
    </location>
</feature>
<evidence type="ECO:0000256" key="3">
    <source>
        <dbReference type="ARBA" id="ARBA00022741"/>
    </source>
</evidence>
<dbReference type="PANTHER" id="PTHR43289:SF34">
    <property type="entry name" value="SERINE_THREONINE-PROTEIN KINASE YBDM-RELATED"/>
    <property type="match status" value="1"/>
</dbReference>
<dbReference type="InterPro" id="IPR008271">
    <property type="entry name" value="Ser/Thr_kinase_AS"/>
</dbReference>
<evidence type="ECO:0000259" key="9">
    <source>
        <dbReference type="PROSITE" id="PS51178"/>
    </source>
</evidence>
<evidence type="ECO:0000256" key="6">
    <source>
        <dbReference type="SAM" id="MobiDB-lite"/>
    </source>
</evidence>
<dbReference type="AlphaFoldDB" id="A0A6J6FKX9"/>
<keyword evidence="2" id="KW-0808">Transferase</keyword>
<name>A0A6J6FKX9_9ZZZZ</name>
<evidence type="ECO:0000256" key="1">
    <source>
        <dbReference type="ARBA" id="ARBA00022527"/>
    </source>
</evidence>
<dbReference type="Gene3D" id="3.30.200.20">
    <property type="entry name" value="Phosphorylase Kinase, domain 1"/>
    <property type="match status" value="1"/>
</dbReference>
<keyword evidence="7" id="KW-1133">Transmembrane helix</keyword>
<dbReference type="EMBL" id="CAFBNI010000006">
    <property type="protein sequence ID" value="CAB4938085.1"/>
    <property type="molecule type" value="Genomic_DNA"/>
</dbReference>
<dbReference type="Gene3D" id="3.30.10.20">
    <property type="match status" value="4"/>
</dbReference>
<evidence type="ECO:0000313" key="14">
    <source>
        <dbReference type="EMBL" id="CAB4972851.1"/>
    </source>
</evidence>
<dbReference type="PROSITE" id="PS51178">
    <property type="entry name" value="PASTA"/>
    <property type="match status" value="4"/>
</dbReference>
<organism evidence="10">
    <name type="scientific">freshwater metagenome</name>
    <dbReference type="NCBI Taxonomy" id="449393"/>
    <lineage>
        <taxon>unclassified sequences</taxon>
        <taxon>metagenomes</taxon>
        <taxon>ecological metagenomes</taxon>
    </lineage>
</organism>
<evidence type="ECO:0000256" key="7">
    <source>
        <dbReference type="SAM" id="Phobius"/>
    </source>
</evidence>
<dbReference type="PROSITE" id="PS50011">
    <property type="entry name" value="PROTEIN_KINASE_DOM"/>
    <property type="match status" value="1"/>
</dbReference>
<dbReference type="InterPro" id="IPR011009">
    <property type="entry name" value="Kinase-like_dom_sf"/>
</dbReference>
<feature type="transmembrane region" description="Helical" evidence="7">
    <location>
        <begin position="362"/>
        <end position="381"/>
    </location>
</feature>
<feature type="domain" description="PASTA" evidence="9">
    <location>
        <begin position="585"/>
        <end position="648"/>
    </location>
</feature>
<dbReference type="InterPro" id="IPR005543">
    <property type="entry name" value="PASTA_dom"/>
</dbReference>
<dbReference type="EMBL" id="CAFAAE010000015">
    <property type="protein sequence ID" value="CAB4785427.1"/>
    <property type="molecule type" value="Genomic_DNA"/>
</dbReference>
<gene>
    <name evidence="10" type="ORF">UFOPK1791_00366</name>
    <name evidence="11" type="ORF">UFOPK2982_00195</name>
    <name evidence="12" type="ORF">UFOPK3083_00337</name>
    <name evidence="13" type="ORF">UFOPK3783_00134</name>
    <name evidence="14" type="ORF">UFOPK3948_00263</name>
    <name evidence="15" type="ORF">UFOPK4113_00218</name>
</gene>
<feature type="domain" description="PASTA" evidence="9">
    <location>
        <begin position="450"/>
        <end position="517"/>
    </location>
</feature>
<dbReference type="FunFam" id="1.10.510.10:FF:000021">
    <property type="entry name" value="Serine/threonine protein kinase"/>
    <property type="match status" value="1"/>
</dbReference>
<dbReference type="Pfam" id="PF00069">
    <property type="entry name" value="Pkinase"/>
    <property type="match status" value="1"/>
</dbReference>
<dbReference type="CDD" id="cd06577">
    <property type="entry name" value="PASTA_pknB"/>
    <property type="match status" value="4"/>
</dbReference>
<keyword evidence="4" id="KW-0418">Kinase</keyword>
<evidence type="ECO:0000313" key="10">
    <source>
        <dbReference type="EMBL" id="CAB4587855.1"/>
    </source>
</evidence>
<dbReference type="SMART" id="SM00220">
    <property type="entry name" value="S_TKc"/>
    <property type="match status" value="1"/>
</dbReference>
<evidence type="ECO:0000313" key="13">
    <source>
        <dbReference type="EMBL" id="CAB4938085.1"/>
    </source>
</evidence>
<evidence type="ECO:0000256" key="4">
    <source>
        <dbReference type="ARBA" id="ARBA00022777"/>
    </source>
</evidence>
<dbReference type="InterPro" id="IPR000719">
    <property type="entry name" value="Prot_kinase_dom"/>
</dbReference>
<dbReference type="GO" id="GO:0004674">
    <property type="term" value="F:protein serine/threonine kinase activity"/>
    <property type="evidence" value="ECO:0007669"/>
    <property type="project" value="UniProtKB-KW"/>
</dbReference>
<dbReference type="SMART" id="SM00740">
    <property type="entry name" value="PASTA"/>
    <property type="match status" value="4"/>
</dbReference>
<evidence type="ECO:0000313" key="15">
    <source>
        <dbReference type="EMBL" id="CAB5009585.1"/>
    </source>
</evidence>
<dbReference type="GO" id="GO:0005524">
    <property type="term" value="F:ATP binding"/>
    <property type="evidence" value="ECO:0007669"/>
    <property type="project" value="UniProtKB-KW"/>
</dbReference>
<dbReference type="EMBL" id="CAFBOI010000015">
    <property type="protein sequence ID" value="CAB4972851.1"/>
    <property type="molecule type" value="Genomic_DNA"/>
</dbReference>
<reference evidence="10" key="1">
    <citation type="submission" date="2020-05" db="EMBL/GenBank/DDBJ databases">
        <authorList>
            <person name="Chiriac C."/>
            <person name="Salcher M."/>
            <person name="Ghai R."/>
            <person name="Kavagutti S V."/>
        </authorList>
    </citation>
    <scope>NUCLEOTIDE SEQUENCE</scope>
</reference>
<proteinExistence type="predicted"/>
<evidence type="ECO:0000259" key="8">
    <source>
        <dbReference type="PROSITE" id="PS50011"/>
    </source>
</evidence>